<dbReference type="InterPro" id="IPR026592">
    <property type="entry name" value="BamE"/>
</dbReference>
<evidence type="ECO:0000256" key="2">
    <source>
        <dbReference type="ARBA" id="ARBA00023136"/>
    </source>
</evidence>
<evidence type="ECO:0000256" key="1">
    <source>
        <dbReference type="ARBA" id="ARBA00022729"/>
    </source>
</evidence>
<dbReference type="Gene3D" id="3.30.1450.10">
    <property type="match status" value="1"/>
</dbReference>
<dbReference type="Proteomes" id="UP000199064">
    <property type="component" value="Unassembled WGS sequence"/>
</dbReference>
<keyword evidence="2" id="KW-0472">Membrane</keyword>
<reference evidence="6" key="1">
    <citation type="submission" date="2016-10" db="EMBL/GenBank/DDBJ databases">
        <authorList>
            <person name="Varghese N."/>
            <person name="Submissions S."/>
        </authorList>
    </citation>
    <scope>NUCLEOTIDE SEQUENCE [LARGE SCALE GENOMIC DNA]</scope>
    <source>
        <strain evidence="6">ES.061</strain>
    </source>
</reference>
<organism evidence="5 6">
    <name type="scientific">Nitratireductor aquibiodomus</name>
    <dbReference type="NCBI Taxonomy" id="204799"/>
    <lineage>
        <taxon>Bacteria</taxon>
        <taxon>Pseudomonadati</taxon>
        <taxon>Pseudomonadota</taxon>
        <taxon>Alphaproteobacteria</taxon>
        <taxon>Hyphomicrobiales</taxon>
        <taxon>Phyllobacteriaceae</taxon>
        <taxon>Nitratireductor</taxon>
    </lineage>
</organism>
<dbReference type="GO" id="GO:0030674">
    <property type="term" value="F:protein-macromolecule adaptor activity"/>
    <property type="evidence" value="ECO:0007669"/>
    <property type="project" value="TreeGrafter"/>
</dbReference>
<keyword evidence="1" id="KW-0732">Signal</keyword>
<dbReference type="PANTHER" id="PTHR37482">
    <property type="entry name" value="OUTER MEMBRANE PROTEIN ASSEMBLY FACTOR BAME"/>
    <property type="match status" value="1"/>
</dbReference>
<evidence type="ECO:0000313" key="5">
    <source>
        <dbReference type="EMBL" id="SEB34321.1"/>
    </source>
</evidence>
<dbReference type="GO" id="GO:1990063">
    <property type="term" value="C:Bam protein complex"/>
    <property type="evidence" value="ECO:0007669"/>
    <property type="project" value="TreeGrafter"/>
</dbReference>
<keyword evidence="6" id="KW-1185">Reference proteome</keyword>
<dbReference type="Pfam" id="PF04355">
    <property type="entry name" value="BamE"/>
    <property type="match status" value="1"/>
</dbReference>
<dbReference type="AlphaFoldDB" id="A0A1H4IJR2"/>
<dbReference type="PANTHER" id="PTHR37482:SF1">
    <property type="entry name" value="OUTER MEMBRANE PROTEIN ASSEMBLY FACTOR BAME"/>
    <property type="match status" value="1"/>
</dbReference>
<accession>A0A1H4IJR2</accession>
<gene>
    <name evidence="5" type="ORF">SAMN05216452_0034</name>
</gene>
<evidence type="ECO:0000313" key="6">
    <source>
        <dbReference type="Proteomes" id="UP000199064"/>
    </source>
</evidence>
<dbReference type="GO" id="GO:0043165">
    <property type="term" value="P:Gram-negative-bacterium-type cell outer membrane assembly"/>
    <property type="evidence" value="ECO:0007669"/>
    <property type="project" value="TreeGrafter"/>
</dbReference>
<dbReference type="EMBL" id="FNSL01000001">
    <property type="protein sequence ID" value="SEB34321.1"/>
    <property type="molecule type" value="Genomic_DNA"/>
</dbReference>
<keyword evidence="3" id="KW-0998">Cell outer membrane</keyword>
<proteinExistence type="predicted"/>
<sequence length="213" mass="22411">MPSLGAGLGQDQVASALKLVYPFCRRGQGLSLESLRAGDAMEMSLQVKKINSYPVGRTILAAGLAGAAAVLSGCNVANTLDARETLTQGYVIDEQALELVPVGSSREQVLLALGSPSTTATFDNEAFYYISQKRVRGAAFMRPRLVEQQVLAVYFGDDERVSKIAHYGMEDGKVFDFISRTTPTGGKEQTFIGQILAGASKGGPPAGLFGGGG</sequence>
<protein>
    <submittedName>
        <fullName evidence="5">Beta-barrel assembly machine subunit BamE</fullName>
    </submittedName>
</protein>
<dbReference type="InterPro" id="IPR007450">
    <property type="entry name" value="BamE_dom"/>
</dbReference>
<dbReference type="InterPro" id="IPR037873">
    <property type="entry name" value="BamE-like"/>
</dbReference>
<feature type="domain" description="Outer membrane protein assembly factor BamE" evidence="4">
    <location>
        <begin position="89"/>
        <end position="164"/>
    </location>
</feature>
<evidence type="ECO:0000259" key="4">
    <source>
        <dbReference type="Pfam" id="PF04355"/>
    </source>
</evidence>
<name>A0A1H4IJR2_9HYPH</name>
<evidence type="ECO:0000256" key="3">
    <source>
        <dbReference type="ARBA" id="ARBA00023237"/>
    </source>
</evidence>
<dbReference type="GO" id="GO:0051205">
    <property type="term" value="P:protein insertion into membrane"/>
    <property type="evidence" value="ECO:0007669"/>
    <property type="project" value="TreeGrafter"/>
</dbReference>